<feature type="region of interest" description="Disordered" evidence="1">
    <location>
        <begin position="321"/>
        <end position="348"/>
    </location>
</feature>
<sequence>MPLLSKKFVGQLSIAKPEFVMARKGLKNNLASLAKASDQPPSTDSAQKPEEPSKPASPKEQAELMALIKDSVLMKSVSIKNASLKIVNVGATASQEPVRVKDFNLLVTNIGLDRDIKTEISTVAQVAEAGIKVSGPIQVNLINRIKMGGNGLEVATFDGKVDLDALNINAMNAFVKSPSQVLNVAFKGQATTNSLNVDQLAFNLHTLSVTSKVAVSDFRTLGTKAEVTVKNDDLVRLGDLLPQHKSLLVNGSLKLDASVDGPLSEFKKVKADVDLATKLTGSDFSTQVKVESLEPMHIQVAANSSRLDLGAILKPFLPPKDAGAASKPAEKGATSPTPQAQPAEAPATEFELSADQKALLAGSDIRLDVSLKEILFDPINIKDFVIKARVQELRALLENFGLNIFDGSMKVTGLVDLGTSPISYENTFALTDIKPEEAMQMFMPEHKDLLKGKMNIGLQAKGRGTTKSNIEKNLNGKGEFQFKDGELHSASVSALAQEEFDKFVGGLSIASTADDIFKQAEKILDNPMLKSIPNAPTFDLGKYKQNYATLSKVNIADKGAVDKGLKDVKGQIEIKDGRIYITSKKPGAAGNFDFNGSVGLDLTLGGKGTLIASDTTKSKMLSQSKYASLLFDASNNLILNMNLGGTVMDPSVSLDLSAMNRAFTTNAKALVEKEVKTAADQFVNGILKGKKDAVLNELKKKQDELKAKAEAEKQKLEAEKQKVLAEKKKAEDAAKKRAEEEAKKKGGDAGKDKLKGFFKK</sequence>
<organism evidence="2 3">
    <name type="scientific">Planctomyces bekefii</name>
    <dbReference type="NCBI Taxonomy" id="1653850"/>
    <lineage>
        <taxon>Bacteria</taxon>
        <taxon>Pseudomonadati</taxon>
        <taxon>Planctomycetota</taxon>
        <taxon>Planctomycetia</taxon>
        <taxon>Planctomycetales</taxon>
        <taxon>Planctomycetaceae</taxon>
        <taxon>Planctomyces</taxon>
    </lineage>
</organism>
<protein>
    <submittedName>
        <fullName evidence="2">Uncharacterized protein</fullName>
    </submittedName>
</protein>
<reference evidence="2 3" key="1">
    <citation type="submission" date="2019-08" db="EMBL/GenBank/DDBJ databases">
        <title>100 year-old enigma solved: identification of Planctomyces bekefii, the type genus and species of the phylum Planctomycetes.</title>
        <authorList>
            <person name="Svetlana D.N."/>
            <person name="Overmann J."/>
        </authorList>
    </citation>
    <scope>NUCLEOTIDE SEQUENCE [LARGE SCALE GENOMIC DNA]</scope>
    <source>
        <strain evidence="2">Phe10_nw2017</strain>
    </source>
</reference>
<feature type="compositionally biased region" description="Low complexity" evidence="1">
    <location>
        <begin position="336"/>
        <end position="348"/>
    </location>
</feature>
<gene>
    <name evidence="2" type="ORF">E3A20_05010</name>
</gene>
<accession>A0A5C6MEK7</accession>
<name>A0A5C6MEK7_9PLAN</name>
<feature type="region of interest" description="Disordered" evidence="1">
    <location>
        <begin position="34"/>
        <end position="60"/>
    </location>
</feature>
<dbReference type="AlphaFoldDB" id="A0A5C6MEK7"/>
<dbReference type="PANTHER" id="PTHR30441">
    <property type="entry name" value="DUF748 DOMAIN-CONTAINING PROTEIN"/>
    <property type="match status" value="1"/>
</dbReference>
<reference evidence="2 3" key="2">
    <citation type="submission" date="2019-08" db="EMBL/GenBank/DDBJ databases">
        <authorList>
            <person name="Henke P."/>
        </authorList>
    </citation>
    <scope>NUCLEOTIDE SEQUENCE [LARGE SCALE GENOMIC DNA]</scope>
    <source>
        <strain evidence="2">Phe10_nw2017</strain>
    </source>
</reference>
<dbReference type="GO" id="GO:0090313">
    <property type="term" value="P:regulation of protein targeting to membrane"/>
    <property type="evidence" value="ECO:0007669"/>
    <property type="project" value="TreeGrafter"/>
</dbReference>
<dbReference type="EMBL" id="SRHE01000061">
    <property type="protein sequence ID" value="TWW11321.1"/>
    <property type="molecule type" value="Genomic_DNA"/>
</dbReference>
<feature type="region of interest" description="Disordered" evidence="1">
    <location>
        <begin position="725"/>
        <end position="760"/>
    </location>
</feature>
<dbReference type="Proteomes" id="UP000321083">
    <property type="component" value="Unassembled WGS sequence"/>
</dbReference>
<evidence type="ECO:0000313" key="2">
    <source>
        <dbReference type="EMBL" id="TWW11321.1"/>
    </source>
</evidence>
<dbReference type="InterPro" id="IPR052894">
    <property type="entry name" value="AsmA-related"/>
</dbReference>
<proteinExistence type="predicted"/>
<evidence type="ECO:0000313" key="3">
    <source>
        <dbReference type="Proteomes" id="UP000321083"/>
    </source>
</evidence>
<dbReference type="PANTHER" id="PTHR30441:SF8">
    <property type="entry name" value="DUF748 DOMAIN-CONTAINING PROTEIN"/>
    <property type="match status" value="1"/>
</dbReference>
<comment type="caution">
    <text evidence="2">The sequence shown here is derived from an EMBL/GenBank/DDBJ whole genome shotgun (WGS) entry which is preliminary data.</text>
</comment>
<evidence type="ECO:0000256" key="1">
    <source>
        <dbReference type="SAM" id="MobiDB-lite"/>
    </source>
</evidence>
<keyword evidence="3" id="KW-1185">Reference proteome</keyword>
<dbReference type="GO" id="GO:0005886">
    <property type="term" value="C:plasma membrane"/>
    <property type="evidence" value="ECO:0007669"/>
    <property type="project" value="TreeGrafter"/>
</dbReference>